<dbReference type="AlphaFoldDB" id="A0A9P6W9R8"/>
<feature type="compositionally biased region" description="Basic and acidic residues" evidence="2">
    <location>
        <begin position="9"/>
        <end position="21"/>
    </location>
</feature>
<evidence type="ECO:0008006" key="5">
    <source>
        <dbReference type="Google" id="ProtNLM"/>
    </source>
</evidence>
<accession>A0A9P6W9R8</accession>
<dbReference type="PANTHER" id="PTHR37543">
    <property type="entry name" value="CCCH ZINC FINGER DNA BINDING PROTEIN (AFU_ORTHOLOGUE AFUA_5G12760)"/>
    <property type="match status" value="1"/>
</dbReference>
<dbReference type="OrthoDB" id="2270193at2759"/>
<dbReference type="EMBL" id="PUHQ01000004">
    <property type="protein sequence ID" value="KAG0666659.1"/>
    <property type="molecule type" value="Genomic_DNA"/>
</dbReference>
<evidence type="ECO:0000256" key="2">
    <source>
        <dbReference type="SAM" id="MobiDB-lite"/>
    </source>
</evidence>
<dbReference type="Proteomes" id="UP000777482">
    <property type="component" value="Unassembled WGS sequence"/>
</dbReference>
<keyword evidence="4" id="KW-1185">Reference proteome</keyword>
<keyword evidence="1" id="KW-0175">Coiled coil</keyword>
<gene>
    <name evidence="3" type="ORF">C6P46_004325</name>
</gene>
<feature type="coiled-coil region" evidence="1">
    <location>
        <begin position="64"/>
        <end position="101"/>
    </location>
</feature>
<evidence type="ECO:0000313" key="3">
    <source>
        <dbReference type="EMBL" id="KAG0666659.1"/>
    </source>
</evidence>
<evidence type="ECO:0000313" key="4">
    <source>
        <dbReference type="Proteomes" id="UP000777482"/>
    </source>
</evidence>
<sequence length="238" mass="26733">MPPSSNASSDEREGLDSRRSSDFSVQTNETDLSSVGGPPCEYEDSWSSLKNATESLVDRLIRKRRQDEIALEAWSARCRTLEEEVARLAELLHKAELEKEAIAVKPPSPSRPYLASPTLSPRTPIPPGDLPVVDPSKPMSRQTPPPCNAFYLIGHCDVPRCRYEHRYNLTAEQVEEMRRGAKHHVCNAIKFGNVCPDGDQCIFGHFCPRGPTCGRERCSFDDSQHRALPTPRPVVRRR</sequence>
<organism evidence="3 4">
    <name type="scientific">Rhodotorula mucilaginosa</name>
    <name type="common">Yeast</name>
    <name type="synonym">Rhodotorula rubra</name>
    <dbReference type="NCBI Taxonomy" id="5537"/>
    <lineage>
        <taxon>Eukaryota</taxon>
        <taxon>Fungi</taxon>
        <taxon>Dikarya</taxon>
        <taxon>Basidiomycota</taxon>
        <taxon>Pucciniomycotina</taxon>
        <taxon>Microbotryomycetes</taxon>
        <taxon>Sporidiobolales</taxon>
        <taxon>Sporidiobolaceae</taxon>
        <taxon>Rhodotorula</taxon>
    </lineage>
</organism>
<name>A0A9P6W9R8_RHOMI</name>
<feature type="region of interest" description="Disordered" evidence="2">
    <location>
        <begin position="103"/>
        <end position="130"/>
    </location>
</feature>
<reference evidence="3 4" key="1">
    <citation type="submission" date="2020-11" db="EMBL/GenBank/DDBJ databases">
        <title>Kefir isolates.</title>
        <authorList>
            <person name="Marcisauskas S."/>
            <person name="Kim Y."/>
            <person name="Blasche S."/>
        </authorList>
    </citation>
    <scope>NUCLEOTIDE SEQUENCE [LARGE SCALE GENOMIC DNA]</scope>
    <source>
        <strain evidence="3 4">KR</strain>
    </source>
</reference>
<feature type="region of interest" description="Disordered" evidence="2">
    <location>
        <begin position="1"/>
        <end position="48"/>
    </location>
</feature>
<dbReference type="PANTHER" id="PTHR37543:SF1">
    <property type="entry name" value="CCCH ZINC FINGER DNA BINDING PROTEIN (AFU_ORTHOLOGUE AFUA_5G12760)"/>
    <property type="match status" value="1"/>
</dbReference>
<comment type="caution">
    <text evidence="3">The sequence shown here is derived from an EMBL/GenBank/DDBJ whole genome shotgun (WGS) entry which is preliminary data.</text>
</comment>
<proteinExistence type="predicted"/>
<protein>
    <recommendedName>
        <fullName evidence="5">CCCH zinc finger protein</fullName>
    </recommendedName>
</protein>
<feature type="compositionally biased region" description="Polar residues" evidence="2">
    <location>
        <begin position="22"/>
        <end position="33"/>
    </location>
</feature>
<evidence type="ECO:0000256" key="1">
    <source>
        <dbReference type="SAM" id="Coils"/>
    </source>
</evidence>